<name>A0ABR2VGK3_9PEZI</name>
<dbReference type="Proteomes" id="UP001408356">
    <property type="component" value="Unassembled WGS sequence"/>
</dbReference>
<feature type="region of interest" description="Disordered" evidence="1">
    <location>
        <begin position="1"/>
        <end position="40"/>
    </location>
</feature>
<evidence type="ECO:0000313" key="2">
    <source>
        <dbReference type="EMBL" id="KAK9426052.1"/>
    </source>
</evidence>
<protein>
    <submittedName>
        <fullName evidence="2">F-box domain-containing protein</fullName>
    </submittedName>
</protein>
<dbReference type="EMBL" id="JARVKF010000007">
    <property type="protein sequence ID" value="KAK9426052.1"/>
    <property type="molecule type" value="Genomic_DNA"/>
</dbReference>
<gene>
    <name evidence="2" type="ORF">SUNI508_12676</name>
</gene>
<reference evidence="2 3" key="1">
    <citation type="journal article" date="2024" name="J. Plant Pathol.">
        <title>Sequence and assembly of the genome of Seiridium unicorne, isolate CBS 538.82, causal agent of cypress canker disease.</title>
        <authorList>
            <person name="Scali E."/>
            <person name="Rocca G.D."/>
            <person name="Danti R."/>
            <person name="Garbelotto M."/>
            <person name="Barberini S."/>
            <person name="Baroncelli R."/>
            <person name="Emiliani G."/>
        </authorList>
    </citation>
    <scope>NUCLEOTIDE SEQUENCE [LARGE SCALE GENOMIC DNA]</scope>
    <source>
        <strain evidence="2 3">BM-138-508</strain>
    </source>
</reference>
<accession>A0ABR2VGK3</accession>
<sequence>MDAPQGRGLIEPDDQLSQSKQRSENQTQFSHDGKPRLGKDRRHVSLANLVSKPLIASLQKSRRRLRLLRDSMRIKPDSPSQREIRKLNILDLPNELLIMIFENFKAKPSEGSFFGCSRCDKRSVASVRLTCHRFCDTSSHLLIDRIYVSPNAESIARLDQISRHPSINKGVKVVVLCALNYRPENMANFQRFAETCYITLRRCILGSIFTLFELGKLSDGRRDELLRATSDIANSWESFVYSGYPRPFVHKANPQHIEGLRKAFEKCVEAHRVQERLIEESGFVEAIVGAAERLPPFEFGITTNRPRDLKDLAEFPAKLAEYCGTYPCPLGGKLVLPPHDDDWFIRACRLRT</sequence>
<evidence type="ECO:0000313" key="3">
    <source>
        <dbReference type="Proteomes" id="UP001408356"/>
    </source>
</evidence>
<comment type="caution">
    <text evidence="2">The sequence shown here is derived from an EMBL/GenBank/DDBJ whole genome shotgun (WGS) entry which is preliminary data.</text>
</comment>
<proteinExistence type="predicted"/>
<evidence type="ECO:0000256" key="1">
    <source>
        <dbReference type="SAM" id="MobiDB-lite"/>
    </source>
</evidence>
<keyword evidence="3" id="KW-1185">Reference proteome</keyword>
<organism evidence="2 3">
    <name type="scientific">Seiridium unicorne</name>
    <dbReference type="NCBI Taxonomy" id="138068"/>
    <lineage>
        <taxon>Eukaryota</taxon>
        <taxon>Fungi</taxon>
        <taxon>Dikarya</taxon>
        <taxon>Ascomycota</taxon>
        <taxon>Pezizomycotina</taxon>
        <taxon>Sordariomycetes</taxon>
        <taxon>Xylariomycetidae</taxon>
        <taxon>Amphisphaeriales</taxon>
        <taxon>Sporocadaceae</taxon>
        <taxon>Seiridium</taxon>
    </lineage>
</organism>
<feature type="compositionally biased region" description="Polar residues" evidence="1">
    <location>
        <begin position="15"/>
        <end position="30"/>
    </location>
</feature>